<evidence type="ECO:0000313" key="3">
    <source>
        <dbReference type="Proteomes" id="UP001239909"/>
    </source>
</evidence>
<proteinExistence type="predicted"/>
<gene>
    <name evidence="2" type="ORF">LNKW23_21920</name>
</gene>
<organism evidence="2 3">
    <name type="scientific">Paralimibaculum aggregatum</name>
    <dbReference type="NCBI Taxonomy" id="3036245"/>
    <lineage>
        <taxon>Bacteria</taxon>
        <taxon>Pseudomonadati</taxon>
        <taxon>Pseudomonadota</taxon>
        <taxon>Alphaproteobacteria</taxon>
        <taxon>Rhodobacterales</taxon>
        <taxon>Paracoccaceae</taxon>
        <taxon>Paralimibaculum</taxon>
    </lineage>
</organism>
<sequence length="183" mass="20506">MSASDPAKHPEDRPMPRTDTLPEAARLLLAELEERTRWQAELSRELAAARRERETILSGLQPVLRGLPEAVRAPLYAELGRIGRLLGPSDREIGRTPRARAALGFLAQLDYTEIRAAELNFYLRRQGFDCAPRYAARLLDAWRRAGIVERIGHGLYRLVMGHPAVARIRLLQLEAPDRGAKGG</sequence>
<comment type="caution">
    <text evidence="2">The sequence shown here is derived from an EMBL/GenBank/DDBJ whole genome shotgun (WGS) entry which is preliminary data.</text>
</comment>
<evidence type="ECO:0000256" key="1">
    <source>
        <dbReference type="SAM" id="MobiDB-lite"/>
    </source>
</evidence>
<dbReference type="EMBL" id="BSYI01000015">
    <property type="protein sequence ID" value="GMG82979.1"/>
    <property type="molecule type" value="Genomic_DNA"/>
</dbReference>
<name>A0ABQ6LQ78_9RHOB</name>
<dbReference type="Proteomes" id="UP001239909">
    <property type="component" value="Unassembled WGS sequence"/>
</dbReference>
<evidence type="ECO:0008006" key="4">
    <source>
        <dbReference type="Google" id="ProtNLM"/>
    </source>
</evidence>
<reference evidence="2 3" key="1">
    <citation type="submission" date="2023-04" db="EMBL/GenBank/DDBJ databases">
        <title>Marinoamorphus aggregata gen. nov., sp. Nov., isolate from tissue of brittle star Ophioplocus japonicus.</title>
        <authorList>
            <person name="Kawano K."/>
            <person name="Sawayama S."/>
            <person name="Nakagawa S."/>
        </authorList>
    </citation>
    <scope>NUCLEOTIDE SEQUENCE [LARGE SCALE GENOMIC DNA]</scope>
    <source>
        <strain evidence="2 3">NKW23</strain>
    </source>
</reference>
<feature type="compositionally biased region" description="Basic and acidic residues" evidence="1">
    <location>
        <begin position="1"/>
        <end position="16"/>
    </location>
</feature>
<feature type="region of interest" description="Disordered" evidence="1">
    <location>
        <begin position="1"/>
        <end position="21"/>
    </location>
</feature>
<evidence type="ECO:0000313" key="2">
    <source>
        <dbReference type="EMBL" id="GMG82979.1"/>
    </source>
</evidence>
<protein>
    <recommendedName>
        <fullName evidence="4">AbiEi antitoxin C-terminal domain-containing protein</fullName>
    </recommendedName>
</protein>
<accession>A0ABQ6LQ78</accession>
<keyword evidence="3" id="KW-1185">Reference proteome</keyword>